<gene>
    <name evidence="4" type="ORF">DESAM_22233</name>
</gene>
<dbReference type="eggNOG" id="COG2220">
    <property type="taxonomic scope" value="Bacteria"/>
</dbReference>
<dbReference type="PANTHER" id="PTHR43546">
    <property type="entry name" value="UPF0173 METAL-DEPENDENT HYDROLASE MJ1163-RELATED"/>
    <property type="match status" value="1"/>
</dbReference>
<keyword evidence="1 2" id="KW-0378">Hydrolase</keyword>
<accession>L0RE92</accession>
<dbReference type="SMART" id="SM00849">
    <property type="entry name" value="Lactamase_B"/>
    <property type="match status" value="1"/>
</dbReference>
<organism evidence="4 5">
    <name type="scientific">Maridesulfovibrio hydrothermalis AM13 = DSM 14728</name>
    <dbReference type="NCBI Taxonomy" id="1121451"/>
    <lineage>
        <taxon>Bacteria</taxon>
        <taxon>Pseudomonadati</taxon>
        <taxon>Thermodesulfobacteriota</taxon>
        <taxon>Desulfovibrionia</taxon>
        <taxon>Desulfovibrionales</taxon>
        <taxon>Desulfovibrionaceae</taxon>
        <taxon>Maridesulfovibrio</taxon>
    </lineage>
</organism>
<dbReference type="SUPFAM" id="SSF56281">
    <property type="entry name" value="Metallo-hydrolase/oxidoreductase"/>
    <property type="match status" value="1"/>
</dbReference>
<evidence type="ECO:0000313" key="4">
    <source>
        <dbReference type="EMBL" id="CCO24500.1"/>
    </source>
</evidence>
<name>L0RE92_9BACT</name>
<dbReference type="AlphaFoldDB" id="L0RE92"/>
<dbReference type="HAMAP" id="MF_00457">
    <property type="entry name" value="UPF0173"/>
    <property type="match status" value="1"/>
</dbReference>
<comment type="similarity">
    <text evidence="2">Belongs to the UPF0173 family.</text>
</comment>
<sequence length="232" mass="25306">MKHVFTWNGHSNFMIQSDDKTIIIDPFFEGNPKASAHWRSIKKADAVLVSHDHGDHVGQAAEICTATGAELVCIFDFVQDMIDQEVSGDKIIGMNIGGTIEVAGIKVKMVQAMHSSASGAPAGFIITYPDEFCVYFAGDTGLFSSMELFGKLHDIDVALLPTGGWFTMDSKEAAYACKLLNCKTAIPMHYGTFPILEQDAVSFEKHCADLAPECKVAKLEIGKPYEIEYTAS</sequence>
<dbReference type="HOGENOM" id="CLU_070010_4_0_7"/>
<dbReference type="KEGG" id="dhy:DESAM_22233"/>
<dbReference type="Gene3D" id="3.60.15.10">
    <property type="entry name" value="Ribonuclease Z/Hydroxyacylglutathione hydrolase-like"/>
    <property type="match status" value="1"/>
</dbReference>
<dbReference type="InterPro" id="IPR036866">
    <property type="entry name" value="RibonucZ/Hydroxyglut_hydro"/>
</dbReference>
<dbReference type="RefSeq" id="WP_015337100.1">
    <property type="nucleotide sequence ID" value="NC_020055.1"/>
</dbReference>
<dbReference type="GO" id="GO:0016787">
    <property type="term" value="F:hydrolase activity"/>
    <property type="evidence" value="ECO:0007669"/>
    <property type="project" value="UniProtKB-UniRule"/>
</dbReference>
<dbReference type="PANTHER" id="PTHR43546:SF3">
    <property type="entry name" value="UPF0173 METAL-DEPENDENT HYDROLASE MJ1163"/>
    <property type="match status" value="1"/>
</dbReference>
<evidence type="ECO:0000313" key="5">
    <source>
        <dbReference type="Proteomes" id="UP000010808"/>
    </source>
</evidence>
<evidence type="ECO:0000256" key="2">
    <source>
        <dbReference type="HAMAP-Rule" id="MF_00457"/>
    </source>
</evidence>
<dbReference type="EMBL" id="FO203522">
    <property type="protein sequence ID" value="CCO24500.1"/>
    <property type="molecule type" value="Genomic_DNA"/>
</dbReference>
<reference evidence="4 5" key="1">
    <citation type="submission" date="2012-10" db="EMBL/GenBank/DDBJ databases">
        <authorList>
            <person name="Genoscope - CEA"/>
        </authorList>
    </citation>
    <scope>NUCLEOTIDE SEQUENCE [LARGE SCALE GENOMIC DNA]</scope>
    <source>
        <strain evidence="5">AM13 / DSM 14728</strain>
    </source>
</reference>
<dbReference type="Pfam" id="PF12706">
    <property type="entry name" value="Lactamase_B_2"/>
    <property type="match status" value="1"/>
</dbReference>
<dbReference type="InterPro" id="IPR050114">
    <property type="entry name" value="UPF0173_UPF0282_UlaG_hydrolase"/>
</dbReference>
<dbReference type="STRING" id="1121451.DESAM_22233"/>
<keyword evidence="5" id="KW-1185">Reference proteome</keyword>
<protein>
    <recommendedName>
        <fullName evidence="2">UPF0173 metal-dependent hydrolase DESAM_22233</fullName>
    </recommendedName>
</protein>
<evidence type="ECO:0000256" key="1">
    <source>
        <dbReference type="ARBA" id="ARBA00022801"/>
    </source>
</evidence>
<dbReference type="PATRIC" id="fig|1121451.3.peg.2454"/>
<dbReference type="InterPro" id="IPR001279">
    <property type="entry name" value="Metallo-B-lactamas"/>
</dbReference>
<dbReference type="NCBIfam" id="NF001911">
    <property type="entry name" value="PRK00685.1"/>
    <property type="match status" value="1"/>
</dbReference>
<dbReference type="Proteomes" id="UP000010808">
    <property type="component" value="Chromosome"/>
</dbReference>
<evidence type="ECO:0000259" key="3">
    <source>
        <dbReference type="SMART" id="SM00849"/>
    </source>
</evidence>
<dbReference type="InterPro" id="IPR022877">
    <property type="entry name" value="UPF0173"/>
</dbReference>
<feature type="domain" description="Metallo-beta-lactamase" evidence="3">
    <location>
        <begin position="9"/>
        <end position="189"/>
    </location>
</feature>
<proteinExistence type="inferred from homology"/>
<dbReference type="OrthoDB" id="9789133at2"/>